<dbReference type="GO" id="GO:0001664">
    <property type="term" value="F:G protein-coupled receptor binding"/>
    <property type="evidence" value="ECO:0007669"/>
    <property type="project" value="TreeGrafter"/>
</dbReference>
<dbReference type="PANTHER" id="PTHR10218">
    <property type="entry name" value="GTP-BINDING PROTEIN ALPHA SUBUNIT"/>
    <property type="match status" value="1"/>
</dbReference>
<feature type="non-terminal residue" evidence="7">
    <location>
        <position position="1"/>
    </location>
</feature>
<dbReference type="InterPro" id="IPR011025">
    <property type="entry name" value="GproteinA_insert"/>
</dbReference>
<dbReference type="Pfam" id="PF00503">
    <property type="entry name" value="G-alpha"/>
    <property type="match status" value="1"/>
</dbReference>
<evidence type="ECO:0000256" key="2">
    <source>
        <dbReference type="ARBA" id="ARBA00022741"/>
    </source>
</evidence>
<evidence type="ECO:0000313" key="7">
    <source>
        <dbReference type="EMBL" id="ORY43773.1"/>
    </source>
</evidence>
<dbReference type="CDD" id="cd00066">
    <property type="entry name" value="G-alpha"/>
    <property type="match status" value="1"/>
</dbReference>
<dbReference type="Proteomes" id="UP000193642">
    <property type="component" value="Unassembled WGS sequence"/>
</dbReference>
<dbReference type="FunFam" id="3.40.50.300:FF:000720">
    <property type="entry name" value="Guanine nucleotide-binding protein G(k) subunit alpha"/>
    <property type="match status" value="1"/>
</dbReference>
<dbReference type="PROSITE" id="PS51882">
    <property type="entry name" value="G_ALPHA"/>
    <property type="match status" value="1"/>
</dbReference>
<dbReference type="PRINTS" id="PR00318">
    <property type="entry name" value="GPROTEINA"/>
</dbReference>
<dbReference type="EMBL" id="MCGO01000024">
    <property type="protein sequence ID" value="ORY43773.1"/>
    <property type="molecule type" value="Genomic_DNA"/>
</dbReference>
<reference evidence="7 8" key="1">
    <citation type="submission" date="2016-07" db="EMBL/GenBank/DDBJ databases">
        <title>Pervasive Adenine N6-methylation of Active Genes in Fungi.</title>
        <authorList>
            <consortium name="DOE Joint Genome Institute"/>
            <person name="Mondo S.J."/>
            <person name="Dannebaum R.O."/>
            <person name="Kuo R.C."/>
            <person name="Labutti K."/>
            <person name="Haridas S."/>
            <person name="Kuo A."/>
            <person name="Salamov A."/>
            <person name="Ahrendt S.R."/>
            <person name="Lipzen A."/>
            <person name="Sullivan W."/>
            <person name="Andreopoulos W.B."/>
            <person name="Clum A."/>
            <person name="Lindquist E."/>
            <person name="Daum C."/>
            <person name="Ramamoorthy G.K."/>
            <person name="Gryganskyi A."/>
            <person name="Culley D."/>
            <person name="Magnuson J.K."/>
            <person name="James T.Y."/>
            <person name="O'Malley M.A."/>
            <person name="Stajich J.E."/>
            <person name="Spatafora J.W."/>
            <person name="Visel A."/>
            <person name="Grigoriev I.V."/>
        </authorList>
    </citation>
    <scope>NUCLEOTIDE SEQUENCE [LARGE SCALE GENOMIC DNA]</scope>
    <source>
        <strain evidence="7 8">JEL800</strain>
    </source>
</reference>
<dbReference type="OrthoDB" id="2136472at2759"/>
<keyword evidence="6" id="KW-0460">Magnesium</keyword>
<dbReference type="GO" id="GO:0007188">
    <property type="term" value="P:adenylate cyclase-modulating G protein-coupled receptor signaling pathway"/>
    <property type="evidence" value="ECO:0007669"/>
    <property type="project" value="TreeGrafter"/>
</dbReference>
<feature type="binding site" evidence="5">
    <location>
        <begin position="263"/>
        <end position="266"/>
    </location>
    <ligand>
        <name>GTP</name>
        <dbReference type="ChEBI" id="CHEBI:37565"/>
    </ligand>
</feature>
<proteinExistence type="predicted"/>
<comment type="caution">
    <text evidence="7">The sequence shown here is derived from an EMBL/GenBank/DDBJ whole genome shotgun (WGS) entry which is preliminary data.</text>
</comment>
<dbReference type="GO" id="GO:0046872">
    <property type="term" value="F:metal ion binding"/>
    <property type="evidence" value="ECO:0007669"/>
    <property type="project" value="UniProtKB-KW"/>
</dbReference>
<dbReference type="SUPFAM" id="SSF47895">
    <property type="entry name" value="Transducin (alpha subunit), insertion domain"/>
    <property type="match status" value="1"/>
</dbReference>
<dbReference type="Gene3D" id="3.40.50.300">
    <property type="entry name" value="P-loop containing nucleotide triphosphate hydrolases"/>
    <property type="match status" value="1"/>
</dbReference>
<evidence type="ECO:0000256" key="5">
    <source>
        <dbReference type="PIRSR" id="PIRSR601019-1"/>
    </source>
</evidence>
<organism evidence="7 8">
    <name type="scientific">Rhizoclosmatium globosum</name>
    <dbReference type="NCBI Taxonomy" id="329046"/>
    <lineage>
        <taxon>Eukaryota</taxon>
        <taxon>Fungi</taxon>
        <taxon>Fungi incertae sedis</taxon>
        <taxon>Chytridiomycota</taxon>
        <taxon>Chytridiomycota incertae sedis</taxon>
        <taxon>Chytridiomycetes</taxon>
        <taxon>Chytridiales</taxon>
        <taxon>Chytriomycetaceae</taxon>
        <taxon>Rhizoclosmatium</taxon>
    </lineage>
</organism>
<dbReference type="Gene3D" id="1.10.400.10">
    <property type="entry name" value="GI Alpha 1, domain 2-like"/>
    <property type="match status" value="1"/>
</dbReference>
<dbReference type="SUPFAM" id="SSF52540">
    <property type="entry name" value="P-loop containing nucleoside triphosphate hydrolases"/>
    <property type="match status" value="1"/>
</dbReference>
<keyword evidence="8" id="KW-1185">Reference proteome</keyword>
<feature type="binding site" evidence="5">
    <location>
        <begin position="193"/>
        <end position="197"/>
    </location>
    <ligand>
        <name>GTP</name>
        <dbReference type="ChEBI" id="CHEBI:37565"/>
    </ligand>
</feature>
<evidence type="ECO:0000256" key="6">
    <source>
        <dbReference type="PIRSR" id="PIRSR601019-2"/>
    </source>
</evidence>
<gene>
    <name evidence="7" type="ORF">BCR33DRAFT_660110</name>
</gene>
<evidence type="ECO:0000256" key="3">
    <source>
        <dbReference type="ARBA" id="ARBA00023134"/>
    </source>
</evidence>
<protein>
    <submittedName>
        <fullName evidence="7">G-alpha protein</fullName>
    </submittedName>
</protein>
<feature type="binding site" evidence="6">
    <location>
        <position position="174"/>
    </location>
    <ligand>
        <name>Mg(2+)</name>
        <dbReference type="ChEBI" id="CHEBI:18420"/>
    </ligand>
</feature>
<evidence type="ECO:0000256" key="1">
    <source>
        <dbReference type="ARBA" id="ARBA00022723"/>
    </source>
</evidence>
<dbReference type="GO" id="GO:0005525">
    <property type="term" value="F:GTP binding"/>
    <property type="evidence" value="ECO:0007669"/>
    <property type="project" value="UniProtKB-KW"/>
</dbReference>
<feature type="binding site" evidence="6">
    <location>
        <position position="46"/>
    </location>
    <ligand>
        <name>Mg(2+)</name>
        <dbReference type="ChEBI" id="CHEBI:18420"/>
    </ligand>
</feature>
<keyword evidence="4" id="KW-0807">Transducer</keyword>
<dbReference type="PANTHER" id="PTHR10218:SF302">
    <property type="entry name" value="GUANINE NUCLEOTIDE-BINDING PROTEIN ALPHA-5 SUBUNIT"/>
    <property type="match status" value="1"/>
</dbReference>
<name>A0A1Y2C9R3_9FUNG</name>
<accession>A0A1Y2C9R3</accession>
<dbReference type="InterPro" id="IPR001019">
    <property type="entry name" value="Gprotein_alpha_su"/>
</dbReference>
<dbReference type="GO" id="GO:0031683">
    <property type="term" value="F:G-protein beta/gamma-subunit complex binding"/>
    <property type="evidence" value="ECO:0007669"/>
    <property type="project" value="InterPro"/>
</dbReference>
<dbReference type="STRING" id="329046.A0A1Y2C9R3"/>
<dbReference type="GO" id="GO:0005834">
    <property type="term" value="C:heterotrimeric G-protein complex"/>
    <property type="evidence" value="ECO:0007669"/>
    <property type="project" value="TreeGrafter"/>
</dbReference>
<dbReference type="InterPro" id="IPR027417">
    <property type="entry name" value="P-loop_NTPase"/>
</dbReference>
<keyword evidence="2 5" id="KW-0547">Nucleotide-binding</keyword>
<keyword evidence="3 5" id="KW-0342">GTP-binding</keyword>
<dbReference type="GO" id="GO:0003924">
    <property type="term" value="F:GTPase activity"/>
    <property type="evidence" value="ECO:0007669"/>
    <property type="project" value="InterPro"/>
</dbReference>
<evidence type="ECO:0000313" key="8">
    <source>
        <dbReference type="Proteomes" id="UP000193642"/>
    </source>
</evidence>
<dbReference type="AlphaFoldDB" id="A0A1Y2C9R3"/>
<evidence type="ECO:0000256" key="4">
    <source>
        <dbReference type="ARBA" id="ARBA00023224"/>
    </source>
</evidence>
<dbReference type="GO" id="GO:0005737">
    <property type="term" value="C:cytoplasm"/>
    <property type="evidence" value="ECO:0007669"/>
    <property type="project" value="TreeGrafter"/>
</dbReference>
<dbReference type="SMART" id="SM00275">
    <property type="entry name" value="G_alpha"/>
    <property type="match status" value="1"/>
</dbReference>
<sequence>SSFDRKAAKQVSDQIDADLRKEALAKQRAPKGPKLILLGSGDSGKSTVLKQLKILRGGGFSDEERAIYKRRVWSNIIDAMKMLVSSLDTFQLDLTAPDNKALQQFIFDQEFLDHIVDAIRKLWKDPVIQEAVKRANELPEFFYTSIHYLNDLDRCSKPEYVPTDEDIIRVRSRTTEITETTFTIDNKMYTFFDVGGQMSLRQFWAPYFADDLSAIIFIAALSSYDQYLLEDESINRMEDAIALFSSVANNKLLQKASIILFLNKVDLLQQKVESGLSPVGKYFPDYVPCDYMETGNWFKQKFLDQRKNKTKTIYTHFTTGTDTKNMDAIISAVQDIVLKSTLNTAGIL</sequence>
<keyword evidence="1 6" id="KW-0479">Metal-binding</keyword>